<dbReference type="Pfam" id="PF01590">
    <property type="entry name" value="GAF"/>
    <property type="match status" value="1"/>
</dbReference>
<dbReference type="EMBL" id="SNVJ01000005">
    <property type="protein sequence ID" value="MXP63250.1"/>
    <property type="molecule type" value="Genomic_DNA"/>
</dbReference>
<evidence type="ECO:0000259" key="9">
    <source>
        <dbReference type="PROSITE" id="PS50109"/>
    </source>
</evidence>
<reference evidence="10 11" key="1">
    <citation type="submission" date="2019-03" db="EMBL/GenBank/DDBJ databases">
        <title>Roseomonas sp. a novel Roseomonas species isolated from Sea whip Gorgonian.</title>
        <authorList>
            <person name="Li F."/>
            <person name="Pan X."/>
            <person name="Huang S."/>
            <person name="Li Z."/>
            <person name="Meng B."/>
        </authorList>
    </citation>
    <scope>NUCLEOTIDE SEQUENCE [LARGE SCALE GENOMIC DNA]</scope>
    <source>
        <strain evidence="10 11">M0104</strain>
    </source>
</reference>
<keyword evidence="8" id="KW-0175">Coiled coil</keyword>
<dbReference type="PANTHER" id="PTHR41523:SF8">
    <property type="entry name" value="ETHYLENE RESPONSE SENSOR PROTEIN"/>
    <property type="match status" value="1"/>
</dbReference>
<keyword evidence="5" id="KW-0547">Nucleotide-binding</keyword>
<evidence type="ECO:0000256" key="6">
    <source>
        <dbReference type="ARBA" id="ARBA00022777"/>
    </source>
</evidence>
<comment type="catalytic activity">
    <reaction evidence="1">
        <text>ATP + protein L-histidine = ADP + protein N-phospho-L-histidine.</text>
        <dbReference type="EC" id="2.7.13.3"/>
    </reaction>
</comment>
<keyword evidence="11" id="KW-1185">Reference proteome</keyword>
<proteinExistence type="predicted"/>
<dbReference type="SUPFAM" id="SSF55874">
    <property type="entry name" value="ATPase domain of HSP90 chaperone/DNA topoisomerase II/histidine kinase"/>
    <property type="match status" value="1"/>
</dbReference>
<dbReference type="GO" id="GO:0005524">
    <property type="term" value="F:ATP binding"/>
    <property type="evidence" value="ECO:0007669"/>
    <property type="project" value="UniProtKB-KW"/>
</dbReference>
<dbReference type="AlphaFoldDB" id="A0A845BAS0"/>
<keyword evidence="6" id="KW-0418">Kinase</keyword>
<dbReference type="GO" id="GO:0004673">
    <property type="term" value="F:protein histidine kinase activity"/>
    <property type="evidence" value="ECO:0007669"/>
    <property type="project" value="UniProtKB-EC"/>
</dbReference>
<dbReference type="SMART" id="SM00387">
    <property type="entry name" value="HATPase_c"/>
    <property type="match status" value="1"/>
</dbReference>
<dbReference type="Gene3D" id="3.30.565.10">
    <property type="entry name" value="Histidine kinase-like ATPase, C-terminal domain"/>
    <property type="match status" value="1"/>
</dbReference>
<keyword evidence="3" id="KW-0597">Phosphoprotein</keyword>
<evidence type="ECO:0000256" key="7">
    <source>
        <dbReference type="ARBA" id="ARBA00022840"/>
    </source>
</evidence>
<keyword evidence="7" id="KW-0067">ATP-binding</keyword>
<dbReference type="Gene3D" id="3.30.450.40">
    <property type="match status" value="1"/>
</dbReference>
<protein>
    <recommendedName>
        <fullName evidence="2">histidine kinase</fullName>
        <ecNumber evidence="2">2.7.13.3</ecNumber>
    </recommendedName>
</protein>
<dbReference type="InterPro" id="IPR005467">
    <property type="entry name" value="His_kinase_dom"/>
</dbReference>
<sequence length="422" mass="45933">MGLVARPWTDQIMEAHQDVVIRLHQQALIAEFGIAALRSQDLQVLFDMAAQLAARGLGSDFTKVLEYLPEENSFLVRAGVGWRPGVVGHARIGSEMESAAGYAFRTGRPVTSNVLSEESRFQIPRLLVEHGVRRAANVVIRGESTPYGVLEADSRDGEPFTPDDTNFLQALANTLGVAIDRERARQERNRLAALAEARAREAEEALRARDELLRQKDLLMREIDHRVKNSLTVTRSLLAMQARITPDPSSRALLEEAAQRVSTIARVHDRLYRSSRIGHVDLADYLQGLCEDLHYASGLADAGRPLHVAVEVAEYSADDAVAIGLIVTELLTNTAKYGAGAVDLQCRRQPDGGLRLSVQDAGGGLPPDFVPAEATGLGMVLIHGLSQKLSGTLRWHAPGDDRGLLVTLDLPPPSPAAHDEPC</sequence>
<dbReference type="InterPro" id="IPR003018">
    <property type="entry name" value="GAF"/>
</dbReference>
<dbReference type="InterPro" id="IPR011495">
    <property type="entry name" value="Sig_transdc_His_kin_sub2_dim/P"/>
</dbReference>
<accession>A0A845BAS0</accession>
<evidence type="ECO:0000256" key="4">
    <source>
        <dbReference type="ARBA" id="ARBA00022679"/>
    </source>
</evidence>
<dbReference type="Pfam" id="PF02518">
    <property type="entry name" value="HATPase_c"/>
    <property type="match status" value="1"/>
</dbReference>
<dbReference type="SUPFAM" id="SSF55781">
    <property type="entry name" value="GAF domain-like"/>
    <property type="match status" value="1"/>
</dbReference>
<evidence type="ECO:0000256" key="5">
    <source>
        <dbReference type="ARBA" id="ARBA00022741"/>
    </source>
</evidence>
<feature type="coiled-coil region" evidence="8">
    <location>
        <begin position="184"/>
        <end position="222"/>
    </location>
</feature>
<dbReference type="PANTHER" id="PTHR41523">
    <property type="entry name" value="TWO-COMPONENT SYSTEM SENSOR PROTEIN"/>
    <property type="match status" value="1"/>
</dbReference>
<evidence type="ECO:0000256" key="1">
    <source>
        <dbReference type="ARBA" id="ARBA00000085"/>
    </source>
</evidence>
<feature type="domain" description="Histidine kinase" evidence="9">
    <location>
        <begin position="222"/>
        <end position="414"/>
    </location>
</feature>
<dbReference type="PROSITE" id="PS50109">
    <property type="entry name" value="HIS_KIN"/>
    <property type="match status" value="1"/>
</dbReference>
<evidence type="ECO:0000256" key="8">
    <source>
        <dbReference type="SAM" id="Coils"/>
    </source>
</evidence>
<evidence type="ECO:0000256" key="3">
    <source>
        <dbReference type="ARBA" id="ARBA00022553"/>
    </source>
</evidence>
<dbReference type="Pfam" id="PF07568">
    <property type="entry name" value="HisKA_2"/>
    <property type="match status" value="1"/>
</dbReference>
<dbReference type="EC" id="2.7.13.3" evidence="2"/>
<dbReference type="InterPro" id="IPR036890">
    <property type="entry name" value="HATPase_C_sf"/>
</dbReference>
<organism evidence="10 11">
    <name type="scientific">Teichococcus coralli</name>
    <dbReference type="NCBI Taxonomy" id="2545983"/>
    <lineage>
        <taxon>Bacteria</taxon>
        <taxon>Pseudomonadati</taxon>
        <taxon>Pseudomonadota</taxon>
        <taxon>Alphaproteobacteria</taxon>
        <taxon>Acetobacterales</taxon>
        <taxon>Roseomonadaceae</taxon>
        <taxon>Roseomonas</taxon>
    </lineage>
</organism>
<evidence type="ECO:0000313" key="10">
    <source>
        <dbReference type="EMBL" id="MXP63250.1"/>
    </source>
</evidence>
<dbReference type="InterPro" id="IPR029016">
    <property type="entry name" value="GAF-like_dom_sf"/>
</dbReference>
<comment type="caution">
    <text evidence="10">The sequence shown here is derived from an EMBL/GenBank/DDBJ whole genome shotgun (WGS) entry which is preliminary data.</text>
</comment>
<dbReference type="InterPro" id="IPR003594">
    <property type="entry name" value="HATPase_dom"/>
</dbReference>
<evidence type="ECO:0000256" key="2">
    <source>
        <dbReference type="ARBA" id="ARBA00012438"/>
    </source>
</evidence>
<name>A0A845BAS0_9PROT</name>
<dbReference type="SMART" id="SM00065">
    <property type="entry name" value="GAF"/>
    <property type="match status" value="1"/>
</dbReference>
<evidence type="ECO:0000313" key="11">
    <source>
        <dbReference type="Proteomes" id="UP000460715"/>
    </source>
</evidence>
<keyword evidence="4" id="KW-0808">Transferase</keyword>
<dbReference type="Proteomes" id="UP000460715">
    <property type="component" value="Unassembled WGS sequence"/>
</dbReference>
<gene>
    <name evidence="10" type="ORF">E0493_07780</name>
</gene>
<dbReference type="Gene3D" id="3.30.450.20">
    <property type="entry name" value="PAS domain"/>
    <property type="match status" value="1"/>
</dbReference>